<keyword evidence="3" id="KW-0963">Cytoplasm</keyword>
<keyword evidence="9" id="KW-1185">Reference proteome</keyword>
<comment type="similarity">
    <text evidence="2">Belongs to the PpiC/parvulin rotamase family.</text>
</comment>
<accession>A0AAD5QA40</accession>
<evidence type="ECO:0000256" key="6">
    <source>
        <dbReference type="RuleBase" id="RU363014"/>
    </source>
</evidence>
<dbReference type="PROSITE" id="PS50198">
    <property type="entry name" value="PPIC_PPIASE_2"/>
    <property type="match status" value="1"/>
</dbReference>
<evidence type="ECO:0000256" key="5">
    <source>
        <dbReference type="PROSITE-ProRule" id="PRU00278"/>
    </source>
</evidence>
<feature type="signal peptide" evidence="6">
    <location>
        <begin position="1"/>
        <end position="36"/>
    </location>
</feature>
<dbReference type="InterPro" id="IPR000297">
    <property type="entry name" value="PPIase_PpiC"/>
</dbReference>
<dbReference type="Gene3D" id="3.10.50.40">
    <property type="match status" value="1"/>
</dbReference>
<comment type="function">
    <text evidence="4">PPIases accelerate the folding of proteins. It prefers amino acid residues with hydrophobic side chains like leucine and phenylalanine in the P1 position of the peptides substrates.</text>
</comment>
<evidence type="ECO:0000256" key="1">
    <source>
        <dbReference type="ARBA" id="ARBA00004496"/>
    </source>
</evidence>
<protein>
    <recommendedName>
        <fullName evidence="6">Peptidyl-prolyl cis-trans isomerase</fullName>
        <ecNumber evidence="6">5.2.1.8</ecNumber>
    </recommendedName>
</protein>
<keyword evidence="5 6" id="KW-0413">Isomerase</keyword>
<dbReference type="Proteomes" id="UP001209570">
    <property type="component" value="Unassembled WGS sequence"/>
</dbReference>
<dbReference type="GO" id="GO:0003755">
    <property type="term" value="F:peptidyl-prolyl cis-trans isomerase activity"/>
    <property type="evidence" value="ECO:0007669"/>
    <property type="project" value="UniProtKB-UniRule"/>
</dbReference>
<keyword evidence="5 6" id="KW-0697">Rotamase</keyword>
<comment type="caution">
    <text evidence="8">The sequence shown here is derived from an EMBL/GenBank/DDBJ whole genome shotgun (WGS) entry which is preliminary data.</text>
</comment>
<organism evidence="8 9">
    <name type="scientific">Pythium insidiosum</name>
    <name type="common">Pythiosis disease agent</name>
    <dbReference type="NCBI Taxonomy" id="114742"/>
    <lineage>
        <taxon>Eukaryota</taxon>
        <taxon>Sar</taxon>
        <taxon>Stramenopiles</taxon>
        <taxon>Oomycota</taxon>
        <taxon>Peronosporomycetes</taxon>
        <taxon>Pythiales</taxon>
        <taxon>Pythiaceae</taxon>
        <taxon>Pythium</taxon>
    </lineage>
</organism>
<dbReference type="PROSITE" id="PS01096">
    <property type="entry name" value="PPIC_PPIASE_1"/>
    <property type="match status" value="1"/>
</dbReference>
<dbReference type="InterPro" id="IPR023058">
    <property type="entry name" value="PPIase_PpiC_CS"/>
</dbReference>
<dbReference type="InterPro" id="IPR052204">
    <property type="entry name" value="PpiC/parvulin_rotamase"/>
</dbReference>
<reference evidence="8" key="1">
    <citation type="submission" date="2021-12" db="EMBL/GenBank/DDBJ databases">
        <title>Prjna785345.</title>
        <authorList>
            <person name="Rujirawat T."/>
            <person name="Krajaejun T."/>
        </authorList>
    </citation>
    <scope>NUCLEOTIDE SEQUENCE</scope>
    <source>
        <strain evidence="8">Pi057C3</strain>
    </source>
</reference>
<sequence>MARWCRSLLRLLSLCVTMALLLLLQASHHQQQRVHAEVVEPVARASHILVETEANCDAMYEQLLLATDLHATFAALAREHSTCPSRRKGGKLGTFGRGQMVGEFDRVVFEERMGVVHKVKTQFGWHLVLVTERYGVDELAISRKKAQS</sequence>
<feature type="chain" id="PRO_5041773976" description="Peptidyl-prolyl cis-trans isomerase" evidence="6">
    <location>
        <begin position="37"/>
        <end position="148"/>
    </location>
</feature>
<proteinExistence type="inferred from homology"/>
<keyword evidence="6" id="KW-0732">Signal</keyword>
<comment type="subcellular location">
    <subcellularLocation>
        <location evidence="1">Cytoplasm</location>
    </subcellularLocation>
</comment>
<comment type="catalytic activity">
    <reaction evidence="6">
        <text>[protein]-peptidylproline (omega=180) = [protein]-peptidylproline (omega=0)</text>
        <dbReference type="Rhea" id="RHEA:16237"/>
        <dbReference type="Rhea" id="RHEA-COMP:10747"/>
        <dbReference type="Rhea" id="RHEA-COMP:10748"/>
        <dbReference type="ChEBI" id="CHEBI:83833"/>
        <dbReference type="ChEBI" id="CHEBI:83834"/>
        <dbReference type="EC" id="5.2.1.8"/>
    </reaction>
</comment>
<dbReference type="InterPro" id="IPR046357">
    <property type="entry name" value="PPIase_dom_sf"/>
</dbReference>
<evidence type="ECO:0000256" key="4">
    <source>
        <dbReference type="ARBA" id="ARBA00046231"/>
    </source>
</evidence>
<feature type="domain" description="PpiC" evidence="7">
    <location>
        <begin position="40"/>
        <end position="132"/>
    </location>
</feature>
<dbReference type="EMBL" id="JAKCXM010000080">
    <property type="protein sequence ID" value="KAJ0403508.1"/>
    <property type="molecule type" value="Genomic_DNA"/>
</dbReference>
<gene>
    <name evidence="8" type="ORF">P43SY_010051</name>
</gene>
<dbReference type="Pfam" id="PF13616">
    <property type="entry name" value="Rotamase_3"/>
    <property type="match status" value="1"/>
</dbReference>
<evidence type="ECO:0000256" key="2">
    <source>
        <dbReference type="ARBA" id="ARBA00007656"/>
    </source>
</evidence>
<dbReference type="SUPFAM" id="SSF54534">
    <property type="entry name" value="FKBP-like"/>
    <property type="match status" value="1"/>
</dbReference>
<evidence type="ECO:0000259" key="7">
    <source>
        <dbReference type="PROSITE" id="PS50198"/>
    </source>
</evidence>
<evidence type="ECO:0000256" key="3">
    <source>
        <dbReference type="ARBA" id="ARBA00022490"/>
    </source>
</evidence>
<dbReference type="PANTHER" id="PTHR43629">
    <property type="entry name" value="PEPTIDYL-PROLYL CIS-TRANS ISOMERASE"/>
    <property type="match status" value="1"/>
</dbReference>
<dbReference type="GO" id="GO:0005737">
    <property type="term" value="C:cytoplasm"/>
    <property type="evidence" value="ECO:0007669"/>
    <property type="project" value="UniProtKB-SubCell"/>
</dbReference>
<dbReference type="AlphaFoldDB" id="A0AAD5QA40"/>
<name>A0AAD5QA40_PYTIN</name>
<dbReference type="EC" id="5.2.1.8" evidence="6"/>
<evidence type="ECO:0000313" key="8">
    <source>
        <dbReference type="EMBL" id="KAJ0403508.1"/>
    </source>
</evidence>
<evidence type="ECO:0000313" key="9">
    <source>
        <dbReference type="Proteomes" id="UP001209570"/>
    </source>
</evidence>
<dbReference type="PANTHER" id="PTHR43629:SF2">
    <property type="entry name" value="RHODANESE-LIKE_PPIC DOMAIN-CONTAINING PROTEIN 12, CHLOROPLASTIC"/>
    <property type="match status" value="1"/>
</dbReference>